<dbReference type="Gene3D" id="3.40.720.10">
    <property type="entry name" value="Alkaline Phosphatase, subunit A"/>
    <property type="match status" value="2"/>
</dbReference>
<dbReference type="EMBL" id="JAKCXM010000003">
    <property type="protein sequence ID" value="KAJ0409581.1"/>
    <property type="molecule type" value="Genomic_DNA"/>
</dbReference>
<proteinExistence type="predicted"/>
<keyword evidence="2" id="KW-0812">Transmembrane</keyword>
<dbReference type="Proteomes" id="UP001209570">
    <property type="component" value="Unassembled WGS sequence"/>
</dbReference>
<evidence type="ECO:0000313" key="5">
    <source>
        <dbReference type="Proteomes" id="UP001209570"/>
    </source>
</evidence>
<feature type="compositionally biased region" description="Low complexity" evidence="1">
    <location>
        <begin position="972"/>
        <end position="990"/>
    </location>
</feature>
<keyword evidence="2" id="KW-0472">Membrane</keyword>
<dbReference type="InterPro" id="IPR017850">
    <property type="entry name" value="Alkaline_phosphatase_core_sf"/>
</dbReference>
<feature type="region of interest" description="Disordered" evidence="1">
    <location>
        <begin position="519"/>
        <end position="549"/>
    </location>
</feature>
<sequence length="1366" mass="149763">MAMIYRRHAHNASAGRLTTTIPPHHAQRHVHEAHPAAAYGQHSYLDAVALEGEDDKRAAAAEIAVVPTRWLCRHPAPRRKHSATTIPGDVLPPPSLAQRVRVISHRVYQTLWLALLVYAFLGLPALGRIIVFVRYSHRFTAWSILTGLVAGMLQDIAVFAQASTLIVLIKALFQPYVLQRRSSAASASTSALPGSAAFGLGVVSTTPATSAAQELYPHSYGGRFVHLPVYLPVRTNEFDQPSTITAAAASAPATAAVADTDLEGGSAITPATTRSNSISLSSSSAIVTTAAPPSAAAAPHRTLVASSSLAAMSFPWSHNSAHHHQYSSSTQVVLQRVRSLVSRLSAALLLAVVLFLATVASVADFCLQVTMHPRLNRAFVEIFVNYAEKFTGSLLDEEVLTSTVIVAWSTFAVLIITLTYGFYKERLPLLPDLLTWPFSPSSSSMGASSSTSSAFSSSLPHLADSGMTNWCRTWRSRRSYRKNSSTSAATMMSTEGAVLYVKSLVASAWFGGNNKDDADVTLTSSQRPRRRRSSSHTQQSQLDDRPHGAGAGGLVVRALRSLACCCRGNSSGAGSNGSSAWMKPKTPLGMVLHCTVVTLFVSLGALMTSLAVHSTTFNTSSAASHRHLLSVDMQLMANAMFSLQTENFFTRKSRLGMDHINCTEASRQLLSTLGASELYDTRGIGNTDSCALLWRKTIGFQGETWWDFRWQDRNDTLMPVVTASQNLTLASVGNASAAATTSSSLATGPGVDVNSTATAHGSSSNASTAATTKMTPRPPNIILINLESWRSLDVGVLGGADKKRKFGKSATPNFDRLSEQGVLYTKHYSPCVQTTRTLLTTLFGMLPSCTETTALKRYGSSLSVRGLPQFLKERGYYNMFWSAVDLSWEYWDIFLRFNGFDKLVDDKKVRRMLHEVRQYKDRDDDHFSWGMHDNLSFEMLLHALEMAKKNQDGQLDETATPSPSGIMSSPVNATRNASTASASSTRSSTNVPGPMPSRHHESEERGASSAPKTNTHRTSASSSSSSKASTTRPSRRRTIGWEGLREPYFIDMYTISSHNPWILPHDYSVPDLNELYTPFNKRYIDAVYFTDDMLGQFIDDMRAKGLMNNTIVIIEGDHGYGRLEHDNNPSIADSAVFDEAAYVPFLILADDYLAPEQRGMEIDQLTMQTDVLATVADVLGVSPEEPLLQHGVGHSMRRRRGRTARQRLEDVDFERIAEEPLEDASHVPPSERRALLCNPFNGMTKGVRTEELKYVFNPDGSFRVFEPKSDPEERRPIRSGYDLEQMDKDTRAMFDYANTHLDLNQFLYETNKFRTPLLPLHPPKMVKATASRFTQEVDPPETTRLAERSAALEQATEATSSEGGVL</sequence>
<dbReference type="Pfam" id="PF00884">
    <property type="entry name" value="Sulfatase"/>
    <property type="match status" value="2"/>
</dbReference>
<feature type="compositionally biased region" description="Low complexity" evidence="1">
    <location>
        <begin position="1016"/>
        <end position="1032"/>
    </location>
</feature>
<feature type="domain" description="Sulfatase N-terminal" evidence="3">
    <location>
        <begin position="1046"/>
        <end position="1181"/>
    </location>
</feature>
<feature type="transmembrane region" description="Helical" evidence="2">
    <location>
        <begin position="111"/>
        <end position="136"/>
    </location>
</feature>
<evidence type="ECO:0000256" key="2">
    <source>
        <dbReference type="SAM" id="Phobius"/>
    </source>
</evidence>
<keyword evidence="2" id="KW-1133">Transmembrane helix</keyword>
<protein>
    <recommendedName>
        <fullName evidence="3">Sulfatase N-terminal domain-containing protein</fullName>
    </recommendedName>
</protein>
<organism evidence="4 5">
    <name type="scientific">Pythium insidiosum</name>
    <name type="common">Pythiosis disease agent</name>
    <dbReference type="NCBI Taxonomy" id="114742"/>
    <lineage>
        <taxon>Eukaryota</taxon>
        <taxon>Sar</taxon>
        <taxon>Stramenopiles</taxon>
        <taxon>Oomycota</taxon>
        <taxon>Peronosporomycetes</taxon>
        <taxon>Pythiales</taxon>
        <taxon>Pythiaceae</taxon>
        <taxon>Pythium</taxon>
    </lineage>
</organism>
<dbReference type="InterPro" id="IPR052701">
    <property type="entry name" value="GAG_Ulvan_Degrading_Sulfatases"/>
</dbReference>
<evidence type="ECO:0000256" key="1">
    <source>
        <dbReference type="SAM" id="MobiDB-lite"/>
    </source>
</evidence>
<feature type="compositionally biased region" description="Polar residues" evidence="1">
    <location>
        <begin position="957"/>
        <end position="971"/>
    </location>
</feature>
<feature type="transmembrane region" description="Helical" evidence="2">
    <location>
        <begin position="344"/>
        <end position="363"/>
    </location>
</feature>
<feature type="transmembrane region" description="Helical" evidence="2">
    <location>
        <begin position="590"/>
        <end position="612"/>
    </location>
</feature>
<name>A0AAD5LTP9_PYTIN</name>
<evidence type="ECO:0000259" key="3">
    <source>
        <dbReference type="Pfam" id="PF00884"/>
    </source>
</evidence>
<reference evidence="4" key="1">
    <citation type="submission" date="2021-12" db="EMBL/GenBank/DDBJ databases">
        <title>Prjna785345.</title>
        <authorList>
            <person name="Rujirawat T."/>
            <person name="Krajaejun T."/>
        </authorList>
    </citation>
    <scope>NUCLEOTIDE SEQUENCE</scope>
    <source>
        <strain evidence="4">Pi057C3</strain>
    </source>
</reference>
<feature type="transmembrane region" description="Helical" evidence="2">
    <location>
        <begin position="156"/>
        <end position="173"/>
    </location>
</feature>
<feature type="transmembrane region" description="Helical" evidence="2">
    <location>
        <begin position="399"/>
        <end position="423"/>
    </location>
</feature>
<keyword evidence="5" id="KW-1185">Reference proteome</keyword>
<feature type="domain" description="Sulfatase N-terminal" evidence="3">
    <location>
        <begin position="779"/>
        <end position="947"/>
    </location>
</feature>
<dbReference type="InterPro" id="IPR000917">
    <property type="entry name" value="Sulfatase_N"/>
</dbReference>
<evidence type="ECO:0000313" key="4">
    <source>
        <dbReference type="EMBL" id="KAJ0409581.1"/>
    </source>
</evidence>
<gene>
    <name evidence="4" type="ORF">P43SY_008453</name>
</gene>
<dbReference type="PANTHER" id="PTHR43751">
    <property type="entry name" value="SULFATASE"/>
    <property type="match status" value="1"/>
</dbReference>
<dbReference type="SUPFAM" id="SSF53649">
    <property type="entry name" value="Alkaline phosphatase-like"/>
    <property type="match status" value="2"/>
</dbReference>
<comment type="caution">
    <text evidence="4">The sequence shown here is derived from an EMBL/GenBank/DDBJ whole genome shotgun (WGS) entry which is preliminary data.</text>
</comment>
<dbReference type="PANTHER" id="PTHR43751:SF3">
    <property type="entry name" value="SULFATASE N-TERMINAL DOMAIN-CONTAINING PROTEIN"/>
    <property type="match status" value="1"/>
</dbReference>
<accession>A0AAD5LTP9</accession>
<feature type="region of interest" description="Disordered" evidence="1">
    <location>
        <begin position="951"/>
        <end position="1038"/>
    </location>
</feature>